<keyword evidence="5 8" id="KW-0456">Lyase</keyword>
<evidence type="ECO:0000256" key="1">
    <source>
        <dbReference type="ARBA" id="ARBA00001946"/>
    </source>
</evidence>
<dbReference type="Proteomes" id="UP000215459">
    <property type="component" value="Unassembled WGS sequence"/>
</dbReference>
<dbReference type="PANTHER" id="PTHR42905">
    <property type="entry name" value="PHOSPHOENOLPYRUVATE CARBOXYLASE"/>
    <property type="match status" value="1"/>
</dbReference>
<comment type="catalytic activity">
    <reaction evidence="6">
        <text>3-hydroxybutane-1,2,3-tricarboxylate = pyruvate + succinate</text>
        <dbReference type="Rhea" id="RHEA:57504"/>
        <dbReference type="ChEBI" id="CHEBI:15361"/>
        <dbReference type="ChEBI" id="CHEBI:30031"/>
        <dbReference type="ChEBI" id="CHEBI:141790"/>
    </reaction>
</comment>
<evidence type="ECO:0000256" key="8">
    <source>
        <dbReference type="RuleBase" id="RU361121"/>
    </source>
</evidence>
<comment type="function">
    <text evidence="7">Involved in the methylcitric acid cycle. Catalyzes the cleavage of 2-methylisocitrate to yield pyruvate and succinate.</text>
</comment>
<dbReference type="InterPro" id="IPR039556">
    <property type="entry name" value="ICL/PEPM"/>
</dbReference>
<organism evidence="9 10">
    <name type="scientific">Paludifilum halophilum</name>
    <dbReference type="NCBI Taxonomy" id="1642702"/>
    <lineage>
        <taxon>Bacteria</taxon>
        <taxon>Bacillati</taxon>
        <taxon>Bacillota</taxon>
        <taxon>Bacilli</taxon>
        <taxon>Bacillales</taxon>
        <taxon>Thermoactinomycetaceae</taxon>
        <taxon>Paludifilum</taxon>
    </lineage>
</organism>
<dbReference type="RefSeq" id="WP_094264446.1">
    <property type="nucleotide sequence ID" value="NZ_NOWF01000005.1"/>
</dbReference>
<comment type="cofactor">
    <cofactor evidence="1">
        <name>Mg(2+)</name>
        <dbReference type="ChEBI" id="CHEBI:18420"/>
    </cofactor>
</comment>
<dbReference type="UniPathway" id="UPA00946"/>
<comment type="similarity">
    <text evidence="2 8">Belongs to the isocitrate lyase/PEP mutase superfamily. Methylisocitrate lyase family.</text>
</comment>
<keyword evidence="3" id="KW-0479">Metal-binding</keyword>
<keyword evidence="10" id="KW-1185">Reference proteome</keyword>
<evidence type="ECO:0000256" key="5">
    <source>
        <dbReference type="ARBA" id="ARBA00023239"/>
    </source>
</evidence>
<evidence type="ECO:0000313" key="10">
    <source>
        <dbReference type="Proteomes" id="UP000215459"/>
    </source>
</evidence>
<dbReference type="AlphaFoldDB" id="A0A235B645"/>
<comment type="caution">
    <text evidence="9">The sequence shown here is derived from an EMBL/GenBank/DDBJ whole genome shotgun (WGS) entry which is preliminary data.</text>
</comment>
<dbReference type="GO" id="GO:0046872">
    <property type="term" value="F:metal ion binding"/>
    <property type="evidence" value="ECO:0007669"/>
    <property type="project" value="UniProtKB-KW"/>
</dbReference>
<evidence type="ECO:0000256" key="2">
    <source>
        <dbReference type="ARBA" id="ARBA00009282"/>
    </source>
</evidence>
<accession>A0A235B645</accession>
<dbReference type="CDD" id="cd00377">
    <property type="entry name" value="ICL_PEPM"/>
    <property type="match status" value="1"/>
</dbReference>
<comment type="catalytic activity">
    <reaction evidence="8">
        <text>(2S,3R)-3-hydroxybutane-1,2,3-tricarboxylate = pyruvate + succinate</text>
        <dbReference type="Rhea" id="RHEA:16809"/>
        <dbReference type="ChEBI" id="CHEBI:15361"/>
        <dbReference type="ChEBI" id="CHEBI:30031"/>
        <dbReference type="ChEBI" id="CHEBI:57429"/>
        <dbReference type="EC" id="4.1.3.30"/>
    </reaction>
</comment>
<evidence type="ECO:0000256" key="3">
    <source>
        <dbReference type="ARBA" id="ARBA00022723"/>
    </source>
</evidence>
<dbReference type="Gene3D" id="3.20.20.60">
    <property type="entry name" value="Phosphoenolpyruvate-binding domains"/>
    <property type="match status" value="1"/>
</dbReference>
<evidence type="ECO:0000256" key="4">
    <source>
        <dbReference type="ARBA" id="ARBA00022842"/>
    </source>
</evidence>
<evidence type="ECO:0000256" key="6">
    <source>
        <dbReference type="ARBA" id="ARBA00051150"/>
    </source>
</evidence>
<dbReference type="PROSITE" id="PS00161">
    <property type="entry name" value="ISOCITRATE_LYASE"/>
    <property type="match status" value="1"/>
</dbReference>
<dbReference type="Pfam" id="PF13714">
    <property type="entry name" value="PEP_mutase"/>
    <property type="match status" value="1"/>
</dbReference>
<dbReference type="GO" id="GO:0019629">
    <property type="term" value="P:propionate catabolic process, 2-methylcitrate cycle"/>
    <property type="evidence" value="ECO:0007669"/>
    <property type="project" value="InterPro"/>
</dbReference>
<gene>
    <name evidence="9" type="primary">prpB</name>
    <name evidence="9" type="ORF">CHM34_09930</name>
</gene>
<evidence type="ECO:0000313" key="9">
    <source>
        <dbReference type="EMBL" id="OYD07776.1"/>
    </source>
</evidence>
<dbReference type="OrthoDB" id="8629576at2"/>
<reference evidence="9 10" key="1">
    <citation type="submission" date="2017-07" db="EMBL/GenBank/DDBJ databases">
        <title>The genome sequence of Paludifilum halophilum highlights mechanisms for microbial adaptation to high salt environemnts.</title>
        <authorList>
            <person name="Belbahri L."/>
        </authorList>
    </citation>
    <scope>NUCLEOTIDE SEQUENCE [LARGE SCALE GENOMIC DNA]</scope>
    <source>
        <strain evidence="9 10">DSM 102817</strain>
    </source>
</reference>
<dbReference type="EMBL" id="NOWF01000005">
    <property type="protein sequence ID" value="OYD07776.1"/>
    <property type="molecule type" value="Genomic_DNA"/>
</dbReference>
<comment type="pathway">
    <text evidence="8">Organic acid metabolism; propanoate degradation.</text>
</comment>
<dbReference type="GO" id="GO:0046421">
    <property type="term" value="F:methylisocitrate lyase activity"/>
    <property type="evidence" value="ECO:0007669"/>
    <property type="project" value="UniProtKB-EC"/>
</dbReference>
<dbReference type="SUPFAM" id="SSF51621">
    <property type="entry name" value="Phosphoenolpyruvate/pyruvate domain"/>
    <property type="match status" value="1"/>
</dbReference>
<proteinExistence type="inferred from homology"/>
<dbReference type="InterPro" id="IPR018523">
    <property type="entry name" value="Isocitrate_lyase_ph_CS"/>
</dbReference>
<dbReference type="FunFam" id="3.20.20.60:FF:000009">
    <property type="entry name" value="2-methylisocitrate lyase"/>
    <property type="match status" value="1"/>
</dbReference>
<dbReference type="InterPro" id="IPR040442">
    <property type="entry name" value="Pyrv_kinase-like_dom_sf"/>
</dbReference>
<sequence>MSWLVHEQTSQPRLAEALKTGIKERKILKIPGTHDGMAALVAKQVGFEALYLSGAAYTASRGLPDLGLIHSEEMAARARDLVRAANLPLLVDIDTGFGGILNVARTAKEMVEARVAAVQIEDQSMPKKCGHLNGKKLISPDEMIQKIETIKEIAPSLLVIARTDAKAVEGMDRAIERANRYAEAGADAIFPEALTTEEEFTQMGRSVDAPLLANMTEFGKTPYFKANDFEAFGFSMVIYPVTSLRAAAKAYERVFSDIRDQGTQKDRLNDMQTRKDLYEAIQYDAYENLDQKIAKTVFPEIGKEE</sequence>
<comment type="function">
    <text evidence="8">Catalyzes the thermodynamically favored C-C bond cleavage of (2R,3S)-2-methylisocitrate to yield pyruvate and succinate.</text>
</comment>
<name>A0A235B645_9BACL</name>
<protein>
    <recommendedName>
        <fullName evidence="8">Methylisocitrate lyase</fullName>
        <ecNumber evidence="8">4.1.3.30</ecNumber>
    </recommendedName>
</protein>
<dbReference type="EC" id="4.1.3.30" evidence="8"/>
<dbReference type="PANTHER" id="PTHR42905:SF5">
    <property type="entry name" value="CARBOXYVINYL-CARBOXYPHOSPHONATE PHOSPHORYLMUTASE, CHLOROPLASTIC"/>
    <property type="match status" value="1"/>
</dbReference>
<dbReference type="NCBIfam" id="TIGR02317">
    <property type="entry name" value="prpB"/>
    <property type="match status" value="1"/>
</dbReference>
<keyword evidence="4" id="KW-0460">Magnesium</keyword>
<dbReference type="InterPro" id="IPR015813">
    <property type="entry name" value="Pyrv/PenolPyrv_kinase-like_dom"/>
</dbReference>
<dbReference type="InterPro" id="IPR012695">
    <property type="entry name" value="PrpB"/>
</dbReference>
<evidence type="ECO:0000256" key="7">
    <source>
        <dbReference type="ARBA" id="ARBA00058526"/>
    </source>
</evidence>